<feature type="domain" description="HIT" evidence="2">
    <location>
        <begin position="6"/>
        <end position="113"/>
    </location>
</feature>
<dbReference type="Gene3D" id="3.30.428.10">
    <property type="entry name" value="HIT-like"/>
    <property type="match status" value="1"/>
</dbReference>
<feature type="short sequence motif" description="Histidine triad motif" evidence="1">
    <location>
        <begin position="98"/>
        <end position="102"/>
    </location>
</feature>
<protein>
    <submittedName>
        <fullName evidence="3">Histidine triad nucleotide-binding protein</fullName>
    </submittedName>
</protein>
<accession>A0ABN6X0V7</accession>
<dbReference type="Proteomes" id="UP001321543">
    <property type="component" value="Chromosome"/>
</dbReference>
<evidence type="ECO:0000256" key="1">
    <source>
        <dbReference type="PROSITE-ProRule" id="PRU00464"/>
    </source>
</evidence>
<organism evidence="3 4">
    <name type="scientific">Microbacterium suwonense</name>
    <dbReference type="NCBI Taxonomy" id="683047"/>
    <lineage>
        <taxon>Bacteria</taxon>
        <taxon>Bacillati</taxon>
        <taxon>Actinomycetota</taxon>
        <taxon>Actinomycetes</taxon>
        <taxon>Micrococcales</taxon>
        <taxon>Microbacteriaceae</taxon>
        <taxon>Microbacterium</taxon>
    </lineage>
</organism>
<gene>
    <name evidence="3" type="ORF">GCM10025863_06630</name>
</gene>
<sequence length="115" mass="12529">MTEPSIFTRILNGEIPGDLVAQTDRVFAIRDINPQAPVHVLVIPKTEQYRDVTELATGDPALLAEMVALAKQIATDHANGEFRLIFNNGASAGQSVFHVHAHVLADIEESRLVGF</sequence>
<dbReference type="InterPro" id="IPR011146">
    <property type="entry name" value="HIT-like"/>
</dbReference>
<evidence type="ECO:0000259" key="2">
    <source>
        <dbReference type="PROSITE" id="PS51084"/>
    </source>
</evidence>
<dbReference type="Pfam" id="PF01230">
    <property type="entry name" value="HIT"/>
    <property type="match status" value="1"/>
</dbReference>
<dbReference type="PROSITE" id="PS51084">
    <property type="entry name" value="HIT_2"/>
    <property type="match status" value="1"/>
</dbReference>
<dbReference type="PANTHER" id="PTHR23089">
    <property type="entry name" value="HISTIDINE TRIAD HIT PROTEIN"/>
    <property type="match status" value="1"/>
</dbReference>
<name>A0ABN6X0V7_9MICO</name>
<evidence type="ECO:0000313" key="4">
    <source>
        <dbReference type="Proteomes" id="UP001321543"/>
    </source>
</evidence>
<dbReference type="SUPFAM" id="SSF54197">
    <property type="entry name" value="HIT-like"/>
    <property type="match status" value="1"/>
</dbReference>
<reference evidence="4" key="1">
    <citation type="journal article" date="2019" name="Int. J. Syst. Evol. Microbiol.">
        <title>The Global Catalogue of Microorganisms (GCM) 10K type strain sequencing project: providing services to taxonomists for standard genome sequencing and annotation.</title>
        <authorList>
            <consortium name="The Broad Institute Genomics Platform"/>
            <consortium name="The Broad Institute Genome Sequencing Center for Infectious Disease"/>
            <person name="Wu L."/>
            <person name="Ma J."/>
        </authorList>
    </citation>
    <scope>NUCLEOTIDE SEQUENCE [LARGE SCALE GENOMIC DNA]</scope>
    <source>
        <strain evidence="4">NBRC 106310</strain>
    </source>
</reference>
<dbReference type="RefSeq" id="WP_286301899.1">
    <property type="nucleotide sequence ID" value="NZ_AP027728.1"/>
</dbReference>
<dbReference type="InterPro" id="IPR036265">
    <property type="entry name" value="HIT-like_sf"/>
</dbReference>
<dbReference type="PRINTS" id="PR00332">
    <property type="entry name" value="HISTRIAD"/>
</dbReference>
<dbReference type="InterPro" id="IPR001310">
    <property type="entry name" value="Histidine_triad_HIT"/>
</dbReference>
<dbReference type="EMBL" id="AP027728">
    <property type="protein sequence ID" value="BDZ38049.1"/>
    <property type="molecule type" value="Genomic_DNA"/>
</dbReference>
<proteinExistence type="predicted"/>
<evidence type="ECO:0000313" key="3">
    <source>
        <dbReference type="EMBL" id="BDZ38049.1"/>
    </source>
</evidence>
<keyword evidence="4" id="KW-1185">Reference proteome</keyword>